<organism evidence="1 2">
    <name type="scientific">Melittangium boletus DSM 14713</name>
    <dbReference type="NCBI Taxonomy" id="1294270"/>
    <lineage>
        <taxon>Bacteria</taxon>
        <taxon>Pseudomonadati</taxon>
        <taxon>Myxococcota</taxon>
        <taxon>Myxococcia</taxon>
        <taxon>Myxococcales</taxon>
        <taxon>Cystobacterineae</taxon>
        <taxon>Archangiaceae</taxon>
        <taxon>Melittangium</taxon>
    </lineage>
</organism>
<dbReference type="KEGG" id="mbd:MEBOL_004220"/>
<dbReference type="EMBL" id="CP022163">
    <property type="protein sequence ID" value="ATB30758.1"/>
    <property type="molecule type" value="Genomic_DNA"/>
</dbReference>
<dbReference type="AlphaFoldDB" id="A0A250IHL1"/>
<protein>
    <recommendedName>
        <fullName evidence="3">DUF2381 family protein</fullName>
    </recommendedName>
</protein>
<evidence type="ECO:0000313" key="2">
    <source>
        <dbReference type="Proteomes" id="UP000217289"/>
    </source>
</evidence>
<dbReference type="OrthoDB" id="5522147at2"/>
<proteinExistence type="predicted"/>
<dbReference type="RefSeq" id="WP_095979175.1">
    <property type="nucleotide sequence ID" value="NZ_CP022163.1"/>
</dbReference>
<gene>
    <name evidence="1" type="ORF">MEBOL_004220</name>
</gene>
<reference evidence="1 2" key="1">
    <citation type="submission" date="2017-06" db="EMBL/GenBank/DDBJ databases">
        <authorList>
            <person name="Kim H.J."/>
            <person name="Triplett B.A."/>
        </authorList>
    </citation>
    <scope>NUCLEOTIDE SEQUENCE [LARGE SCALE GENOMIC DNA]</scope>
    <source>
        <strain evidence="1 2">DSM 14713</strain>
    </source>
</reference>
<dbReference type="InterPro" id="IPR011754">
    <property type="entry name" value="Mxa_paralog_2268"/>
</dbReference>
<dbReference type="Pfam" id="PF09544">
    <property type="entry name" value="DUF2381"/>
    <property type="match status" value="1"/>
</dbReference>
<keyword evidence="2" id="KW-1185">Reference proteome</keyword>
<sequence>MFASPSTLLLGLTLLAEPSPVPACETGTRRIELDADASHETPEVCIRPELAINLFFDTTLARVEIEGRERFRRVMVTDDTLTLVASEALHDGARVPVTVFFQDGNAPATITLLLVVHPSQAERQVEVFRHARTLASYRQGESQARAEAQQCQEEKARMQSECGEPIGLMRLITPGWIGTQGVFAQELKGIPERPGALIIPRKGVGYRAIGDQGQGRVALKLDLLNRGTRTWTPAGAALLDEKQVPLPGLRMSHPEPIHPGKSFGLIVEAEAGEREAQRPFTLKVWAEEADAETVVLENLHFPSSPMP</sequence>
<name>A0A250IHL1_9BACT</name>
<accession>A0A250IHL1</accession>
<dbReference type="Proteomes" id="UP000217289">
    <property type="component" value="Chromosome"/>
</dbReference>
<dbReference type="NCBIfam" id="TIGR02268">
    <property type="entry name" value="Myxococcus xanthus paralogous family TIGR02268"/>
    <property type="match status" value="1"/>
</dbReference>
<evidence type="ECO:0008006" key="3">
    <source>
        <dbReference type="Google" id="ProtNLM"/>
    </source>
</evidence>
<evidence type="ECO:0000313" key="1">
    <source>
        <dbReference type="EMBL" id="ATB30758.1"/>
    </source>
</evidence>